<protein>
    <submittedName>
        <fullName evidence="2">Uncharacterized protein</fullName>
    </submittedName>
</protein>
<accession>A0A371FX91</accession>
<dbReference type="EMBL" id="QJKJ01007579">
    <property type="protein sequence ID" value="RDX82673.1"/>
    <property type="molecule type" value="Genomic_DNA"/>
</dbReference>
<proteinExistence type="predicted"/>
<evidence type="ECO:0000313" key="2">
    <source>
        <dbReference type="EMBL" id="RDX82673.1"/>
    </source>
</evidence>
<organism evidence="2 3">
    <name type="scientific">Mucuna pruriens</name>
    <name type="common">Velvet bean</name>
    <name type="synonym">Dolichos pruriens</name>
    <dbReference type="NCBI Taxonomy" id="157652"/>
    <lineage>
        <taxon>Eukaryota</taxon>
        <taxon>Viridiplantae</taxon>
        <taxon>Streptophyta</taxon>
        <taxon>Embryophyta</taxon>
        <taxon>Tracheophyta</taxon>
        <taxon>Spermatophyta</taxon>
        <taxon>Magnoliopsida</taxon>
        <taxon>eudicotyledons</taxon>
        <taxon>Gunneridae</taxon>
        <taxon>Pentapetalae</taxon>
        <taxon>rosids</taxon>
        <taxon>fabids</taxon>
        <taxon>Fabales</taxon>
        <taxon>Fabaceae</taxon>
        <taxon>Papilionoideae</taxon>
        <taxon>50 kb inversion clade</taxon>
        <taxon>NPAAA clade</taxon>
        <taxon>indigoferoid/millettioid clade</taxon>
        <taxon>Phaseoleae</taxon>
        <taxon>Mucuna</taxon>
    </lineage>
</organism>
<dbReference type="OrthoDB" id="1747743at2759"/>
<dbReference type="PANTHER" id="PTHR35046">
    <property type="entry name" value="ZINC KNUCKLE (CCHC-TYPE) FAMILY PROTEIN"/>
    <property type="match status" value="1"/>
</dbReference>
<feature type="compositionally biased region" description="Low complexity" evidence="1">
    <location>
        <begin position="112"/>
        <end position="121"/>
    </location>
</feature>
<sequence length="314" mass="36607">MARFLHGLNREIQDIVELHHYSTLEDLVLQATKVECKLKRKLSSINSYPSSSWKDKEKEKDRPRKDKSPKKGSEPLSGQKKERAPTTLSSSKSSNIKCFKENGEVESESFQEESTSSSEVESSSDHSHYKGDLFMVRRLMSNISGEKVKSQMENIFHSRCLMLRQLCSIIIDGAISVNMASSRLVGKLRIPTLPHHKPYKWEIVVDKQVSLDFTLRKYVDEVMCDMMPTEAIYILLGKPWQFDRKVIHDGVTNRFSFEHMGQKVVLKPLSPMEVCEDQIKMRIKREDKEKKKRKPKRLERKIKRKARVIEKIRR</sequence>
<feature type="non-terminal residue" evidence="2">
    <location>
        <position position="1"/>
    </location>
</feature>
<comment type="caution">
    <text evidence="2">The sequence shown here is derived from an EMBL/GenBank/DDBJ whole genome shotgun (WGS) entry which is preliminary data.</text>
</comment>
<evidence type="ECO:0000256" key="1">
    <source>
        <dbReference type="SAM" id="MobiDB-lite"/>
    </source>
</evidence>
<reference evidence="2" key="1">
    <citation type="submission" date="2018-05" db="EMBL/GenBank/DDBJ databases">
        <title>Draft genome of Mucuna pruriens seed.</title>
        <authorList>
            <person name="Nnadi N.E."/>
            <person name="Vos R."/>
            <person name="Hasami M.H."/>
            <person name="Devisetty U.K."/>
            <person name="Aguiy J.C."/>
        </authorList>
    </citation>
    <scope>NUCLEOTIDE SEQUENCE [LARGE SCALE GENOMIC DNA]</scope>
    <source>
        <strain evidence="2">JCA_2017</strain>
    </source>
</reference>
<gene>
    <name evidence="2" type="ORF">CR513_36500</name>
</gene>
<dbReference type="Proteomes" id="UP000257109">
    <property type="component" value="Unassembled WGS sequence"/>
</dbReference>
<name>A0A371FX91_MUCPR</name>
<feature type="compositionally biased region" description="Basic and acidic residues" evidence="1">
    <location>
        <begin position="53"/>
        <end position="84"/>
    </location>
</feature>
<feature type="region of interest" description="Disordered" evidence="1">
    <location>
        <begin position="46"/>
        <end position="126"/>
    </location>
</feature>
<evidence type="ECO:0000313" key="3">
    <source>
        <dbReference type="Proteomes" id="UP000257109"/>
    </source>
</evidence>
<dbReference type="AlphaFoldDB" id="A0A371FX91"/>
<keyword evidence="3" id="KW-1185">Reference proteome</keyword>
<feature type="compositionally biased region" description="Polar residues" evidence="1">
    <location>
        <begin position="86"/>
        <end position="96"/>
    </location>
</feature>
<dbReference type="PANTHER" id="PTHR35046:SF9">
    <property type="entry name" value="RNA-DIRECTED DNA POLYMERASE"/>
    <property type="match status" value="1"/>
</dbReference>